<evidence type="ECO:0000313" key="3">
    <source>
        <dbReference type="Proteomes" id="UP000048984"/>
    </source>
</evidence>
<dbReference type="AlphaFoldDB" id="A0A0P6W8P8"/>
<dbReference type="STRING" id="665126.ABB55_24455"/>
<accession>A0A0P6W8P8</accession>
<dbReference type="Gene3D" id="3.40.1080.20">
    <property type="entry name" value="Acetyl-CoA hydrolase/transferase C-terminal domain"/>
    <property type="match status" value="1"/>
</dbReference>
<evidence type="ECO:0000259" key="1">
    <source>
        <dbReference type="Pfam" id="PF13336"/>
    </source>
</evidence>
<proteinExistence type="predicted"/>
<dbReference type="GO" id="GO:0006083">
    <property type="term" value="P:acetate metabolic process"/>
    <property type="evidence" value="ECO:0007669"/>
    <property type="project" value="InterPro"/>
</dbReference>
<dbReference type="InterPro" id="IPR037171">
    <property type="entry name" value="NagB/RpiA_transferase-like"/>
</dbReference>
<dbReference type="InterPro" id="IPR026888">
    <property type="entry name" value="AcetylCoA_hyd_C"/>
</dbReference>
<feature type="domain" description="Acetyl-CoA hydrolase/transferase C-terminal" evidence="1">
    <location>
        <begin position="250"/>
        <end position="401"/>
    </location>
</feature>
<dbReference type="EMBL" id="LJYW01000001">
    <property type="protein sequence ID" value="KPL54989.1"/>
    <property type="molecule type" value="Genomic_DNA"/>
</dbReference>
<dbReference type="Proteomes" id="UP000048984">
    <property type="component" value="Unassembled WGS sequence"/>
</dbReference>
<evidence type="ECO:0000313" key="2">
    <source>
        <dbReference type="EMBL" id="KPL54989.1"/>
    </source>
</evidence>
<dbReference type="Pfam" id="PF13336">
    <property type="entry name" value="AcetylCoA_hyd_C"/>
    <property type="match status" value="1"/>
</dbReference>
<dbReference type="SUPFAM" id="SSF100950">
    <property type="entry name" value="NagB/RpiA/CoA transferase-like"/>
    <property type="match status" value="2"/>
</dbReference>
<dbReference type="Gene3D" id="3.30.750.70">
    <property type="entry name" value="4-hydroxybutyrate coenzyme like domains"/>
    <property type="match status" value="1"/>
</dbReference>
<sequence length="409" mass="41632">MTSPLAAALDRIRPGTTVLIPGAAGEPTAVIDALAADPDRADGVRFVSCAIPGVNRADIAARVPNAAIEGFFVPDSARAAYEAGRYRHVPIDYSAIPAHLAAHVDLAFATVAPPEAGMVSLGVAQDVIPDLAAGRARLIGLVNPAMPPASDGILLPVDRFDALVAVDDPLVEPEPAPPGAVAAAIAGHVAGLVGDGAVVEVGIGRLGQAVLAELADRRGLSIHAGLIGERVLDLVEAGAVDAVTTGVAVGPRAFLQRAAADPRVRFRPIGHTHDAAVLAALPRFHAINFAIEVDLFGQVNAERIGPRMAGGRGGLGDFARGARRSAGGRAIVALISTAARGTVSRIVPTLSPGPVSLAYGEVDCVVTEHGAAVIAGLPVDRIAEALIAIADPAARPALAEAWQALRRRM</sequence>
<dbReference type="InterPro" id="IPR038460">
    <property type="entry name" value="AcetylCoA_hyd_C_sf"/>
</dbReference>
<dbReference type="PANTHER" id="PTHR21432:SF20">
    <property type="entry name" value="ACETYL-COA HYDROLASE"/>
    <property type="match status" value="1"/>
</dbReference>
<reference evidence="2 3" key="1">
    <citation type="submission" date="2015-09" db="EMBL/GenBank/DDBJ databases">
        <authorList>
            <person name="Jackson K.R."/>
            <person name="Lunt B.L."/>
            <person name="Fisher J.N.B."/>
            <person name="Gardner A.V."/>
            <person name="Bailey M.E."/>
            <person name="Deus L.M."/>
            <person name="Earl A.S."/>
            <person name="Gibby P.D."/>
            <person name="Hartmann K.A."/>
            <person name="Liu J.E."/>
            <person name="Manci A.M."/>
            <person name="Nielsen D.A."/>
            <person name="Solomon M.B."/>
            <person name="Breakwell D.P."/>
            <person name="Burnett S.H."/>
            <person name="Grose J.H."/>
        </authorList>
    </citation>
    <scope>NUCLEOTIDE SEQUENCE [LARGE SCALE GENOMIC DNA]</scope>
    <source>
        <strain evidence="2 3">16</strain>
    </source>
</reference>
<dbReference type="RefSeq" id="WP_054361155.1">
    <property type="nucleotide sequence ID" value="NZ_LJYW01000001.1"/>
</dbReference>
<organism evidence="2 3">
    <name type="scientific">Prosthecodimorpha hirschii</name>
    <dbReference type="NCBI Taxonomy" id="665126"/>
    <lineage>
        <taxon>Bacteria</taxon>
        <taxon>Pseudomonadati</taxon>
        <taxon>Pseudomonadota</taxon>
        <taxon>Alphaproteobacteria</taxon>
        <taxon>Hyphomicrobiales</taxon>
        <taxon>Ancalomicrobiaceae</taxon>
        <taxon>Prosthecodimorpha</taxon>
    </lineage>
</organism>
<dbReference type="PANTHER" id="PTHR21432">
    <property type="entry name" value="ACETYL-COA HYDROLASE-RELATED"/>
    <property type="match status" value="1"/>
</dbReference>
<dbReference type="Gene3D" id="3.40.1080.10">
    <property type="entry name" value="Glutaconate Coenzyme A-transferase"/>
    <property type="match status" value="1"/>
</dbReference>
<name>A0A0P6W8P8_9HYPH</name>
<protein>
    <recommendedName>
        <fullName evidence="1">Acetyl-CoA hydrolase/transferase C-terminal domain-containing protein</fullName>
    </recommendedName>
</protein>
<dbReference type="GO" id="GO:0008775">
    <property type="term" value="F:acetate CoA-transferase activity"/>
    <property type="evidence" value="ECO:0007669"/>
    <property type="project" value="InterPro"/>
</dbReference>
<gene>
    <name evidence="2" type="ORF">ABB55_24455</name>
</gene>
<reference evidence="2 3" key="2">
    <citation type="submission" date="2015-10" db="EMBL/GenBank/DDBJ databases">
        <title>Draft Genome Sequence of Prosthecomicrobium hirschii ATCC 27832.</title>
        <authorList>
            <person name="Daniel J."/>
            <person name="Givan S.A."/>
            <person name="Brun Y.V."/>
            <person name="Brown P.J."/>
        </authorList>
    </citation>
    <scope>NUCLEOTIDE SEQUENCE [LARGE SCALE GENOMIC DNA]</scope>
    <source>
        <strain evidence="2 3">16</strain>
    </source>
</reference>
<comment type="caution">
    <text evidence="2">The sequence shown here is derived from an EMBL/GenBank/DDBJ whole genome shotgun (WGS) entry which is preliminary data.</text>
</comment>
<keyword evidence="3" id="KW-1185">Reference proteome</keyword>
<dbReference type="InterPro" id="IPR046433">
    <property type="entry name" value="ActCoA_hydro"/>
</dbReference>